<dbReference type="PROSITE" id="PS50011">
    <property type="entry name" value="PROTEIN_KINASE_DOM"/>
    <property type="match status" value="1"/>
</dbReference>
<dbReference type="Pfam" id="PF08263">
    <property type="entry name" value="LRRNT_2"/>
    <property type="match status" value="1"/>
</dbReference>
<evidence type="ECO:0000256" key="3">
    <source>
        <dbReference type="ARBA" id="ARBA00012513"/>
    </source>
</evidence>
<dbReference type="InterPro" id="IPR008266">
    <property type="entry name" value="Tyr_kinase_AS"/>
</dbReference>
<keyword evidence="12 21" id="KW-0547">Nucleotide-binding</keyword>
<dbReference type="SMR" id="A0A3B6IJ05"/>
<dbReference type="PROSITE" id="PS00109">
    <property type="entry name" value="PROTEIN_KINASE_TYR"/>
    <property type="match status" value="1"/>
</dbReference>
<dbReference type="OrthoDB" id="604428at2759"/>
<dbReference type="EC" id="2.7.11.1" evidence="3"/>
<dbReference type="InterPro" id="IPR013210">
    <property type="entry name" value="LRR_N_plant-typ"/>
</dbReference>
<dbReference type="FunFam" id="3.30.200.20:FF:000309">
    <property type="entry name" value="Leucine-rich repeat receptor protein kinase MSP1"/>
    <property type="match status" value="1"/>
</dbReference>
<evidence type="ECO:0000256" key="16">
    <source>
        <dbReference type="ARBA" id="ARBA00023136"/>
    </source>
</evidence>
<keyword evidence="8" id="KW-0808">Transferase</keyword>
<reference evidence="25" key="1">
    <citation type="submission" date="2018-08" db="EMBL/GenBank/DDBJ databases">
        <authorList>
            <person name="Rossello M."/>
        </authorList>
    </citation>
    <scope>NUCLEOTIDE SEQUENCE [LARGE SCALE GENOMIC DNA]</scope>
    <source>
        <strain evidence="25">cv. Chinese Spring</strain>
    </source>
</reference>
<dbReference type="InterPro" id="IPR001611">
    <property type="entry name" value="Leu-rich_rpt"/>
</dbReference>
<dbReference type="Pfam" id="PF00560">
    <property type="entry name" value="LRR_1"/>
    <property type="match status" value="6"/>
</dbReference>
<keyword evidence="9 22" id="KW-0812">Transmembrane</keyword>
<keyword evidence="4" id="KW-1003">Cell membrane</keyword>
<keyword evidence="14 21" id="KW-0067">ATP-binding</keyword>
<name>A0A3B6IJ05_WHEAT</name>
<gene>
    <name evidence="25" type="primary">LOC123090512</name>
</gene>
<evidence type="ECO:0000256" key="13">
    <source>
        <dbReference type="ARBA" id="ARBA00022777"/>
    </source>
</evidence>
<evidence type="ECO:0000256" key="11">
    <source>
        <dbReference type="ARBA" id="ARBA00022737"/>
    </source>
</evidence>
<evidence type="ECO:0000313" key="26">
    <source>
        <dbReference type="Proteomes" id="UP000019116"/>
    </source>
</evidence>
<protein>
    <recommendedName>
        <fullName evidence="3">non-specific serine/threonine protein kinase</fullName>
        <ecNumber evidence="3">2.7.11.1</ecNumber>
    </recommendedName>
</protein>
<keyword evidence="13" id="KW-0418">Kinase</keyword>
<evidence type="ECO:0000256" key="17">
    <source>
        <dbReference type="ARBA" id="ARBA00023170"/>
    </source>
</evidence>
<accession>A0A3B6IJ05</accession>
<dbReference type="PROSITE" id="PS00107">
    <property type="entry name" value="PROTEIN_KINASE_ATP"/>
    <property type="match status" value="1"/>
</dbReference>
<evidence type="ECO:0000256" key="22">
    <source>
        <dbReference type="SAM" id="Phobius"/>
    </source>
</evidence>
<dbReference type="SMART" id="SM00369">
    <property type="entry name" value="LRR_TYP"/>
    <property type="match status" value="13"/>
</dbReference>
<dbReference type="Gramene" id="TraesCAD_scaffold_007647_01G000300.1">
    <property type="protein sequence ID" value="TraesCAD_scaffold_007647_01G000300.1"/>
    <property type="gene ID" value="TraesCAD_scaffold_007647_01G000300"/>
</dbReference>
<dbReference type="Gramene" id="TraesWEE_scaffold_012719_01G000500.1">
    <property type="protein sequence ID" value="TraesWEE_scaffold_012719_01G000500.1"/>
    <property type="gene ID" value="TraesWEE_scaffold_012719_01G000500"/>
</dbReference>
<keyword evidence="26" id="KW-1185">Reference proteome</keyword>
<dbReference type="Gene3D" id="1.10.510.10">
    <property type="entry name" value="Transferase(Phosphotransferase) domain 1"/>
    <property type="match status" value="1"/>
</dbReference>
<dbReference type="OMA" id="GEISHTW"/>
<dbReference type="Gene3D" id="3.30.200.20">
    <property type="entry name" value="Phosphorylase Kinase, domain 1"/>
    <property type="match status" value="1"/>
</dbReference>
<dbReference type="InterPro" id="IPR017441">
    <property type="entry name" value="Protein_kinase_ATP_BS"/>
</dbReference>
<evidence type="ECO:0000256" key="10">
    <source>
        <dbReference type="ARBA" id="ARBA00022729"/>
    </source>
</evidence>
<evidence type="ECO:0000256" key="20">
    <source>
        <dbReference type="ARBA" id="ARBA00048679"/>
    </source>
</evidence>
<dbReference type="Gramene" id="TraesNOR4B03G02242190.1">
    <property type="protein sequence ID" value="TraesNOR4B03G02242190.1"/>
    <property type="gene ID" value="TraesNOR4B03G02242190"/>
</dbReference>
<dbReference type="Proteomes" id="UP000019116">
    <property type="component" value="Chromosome 4B"/>
</dbReference>
<dbReference type="SUPFAM" id="SSF52047">
    <property type="entry name" value="RNI-like"/>
    <property type="match status" value="1"/>
</dbReference>
<dbReference type="Pfam" id="PF13855">
    <property type="entry name" value="LRR_8"/>
    <property type="match status" value="4"/>
</dbReference>
<feature type="chain" id="PRO_5043175593" description="non-specific serine/threonine protein kinase" evidence="23">
    <location>
        <begin position="37"/>
        <end position="1107"/>
    </location>
</feature>
<dbReference type="SUPFAM" id="SSF52058">
    <property type="entry name" value="L domain-like"/>
    <property type="match status" value="1"/>
</dbReference>
<dbReference type="Gramene" id="TraesKAR4B01G0003950.1">
    <property type="protein sequence ID" value="cds.TraesKAR4B01G0003950.1"/>
    <property type="gene ID" value="TraesKAR4B01G0003950"/>
</dbReference>
<dbReference type="FunFam" id="3.80.10.10:FF:000400">
    <property type="entry name" value="Nuclear pore complex protein NUP107"/>
    <property type="match status" value="1"/>
</dbReference>
<feature type="domain" description="Protein kinase" evidence="24">
    <location>
        <begin position="818"/>
        <end position="1088"/>
    </location>
</feature>
<evidence type="ECO:0000313" key="25">
    <source>
        <dbReference type="EnsemblPlants" id="TraesCS4B02G009500.1"/>
    </source>
</evidence>
<dbReference type="GeneID" id="123090512"/>
<dbReference type="FunFam" id="3.80.10.10:FF:000383">
    <property type="entry name" value="Leucine-rich repeat receptor protein kinase EMS1"/>
    <property type="match status" value="1"/>
</dbReference>
<evidence type="ECO:0000256" key="23">
    <source>
        <dbReference type="SAM" id="SignalP"/>
    </source>
</evidence>
<dbReference type="Gramene" id="TraesCS4B02G009500.1">
    <property type="protein sequence ID" value="TraesCS4B02G009500.1"/>
    <property type="gene ID" value="TraesCS4B02G009500"/>
</dbReference>
<dbReference type="SMART" id="SM00365">
    <property type="entry name" value="LRR_SD22"/>
    <property type="match status" value="6"/>
</dbReference>
<comment type="subcellular location">
    <subcellularLocation>
        <location evidence="1">Cell membrane</location>
        <topology evidence="1">Single-pass membrane protein</topology>
    </subcellularLocation>
    <subcellularLocation>
        <location evidence="2">Membrane</location>
        <topology evidence="2">Single-pass type I membrane protein</topology>
    </subcellularLocation>
</comment>
<feature type="signal peptide" evidence="23">
    <location>
        <begin position="1"/>
        <end position="36"/>
    </location>
</feature>
<dbReference type="GO" id="GO:0051707">
    <property type="term" value="P:response to other organism"/>
    <property type="evidence" value="ECO:0007669"/>
    <property type="project" value="UniProtKB-ARBA"/>
</dbReference>
<evidence type="ECO:0000256" key="18">
    <source>
        <dbReference type="ARBA" id="ARBA00023180"/>
    </source>
</evidence>
<evidence type="ECO:0000256" key="19">
    <source>
        <dbReference type="ARBA" id="ARBA00047899"/>
    </source>
</evidence>
<dbReference type="GO" id="GO:0009791">
    <property type="term" value="P:post-embryonic development"/>
    <property type="evidence" value="ECO:0007669"/>
    <property type="project" value="UniProtKB-ARBA"/>
</dbReference>
<organism evidence="25">
    <name type="scientific">Triticum aestivum</name>
    <name type="common">Wheat</name>
    <dbReference type="NCBI Taxonomy" id="4565"/>
    <lineage>
        <taxon>Eukaryota</taxon>
        <taxon>Viridiplantae</taxon>
        <taxon>Streptophyta</taxon>
        <taxon>Embryophyta</taxon>
        <taxon>Tracheophyta</taxon>
        <taxon>Spermatophyta</taxon>
        <taxon>Magnoliopsida</taxon>
        <taxon>Liliopsida</taxon>
        <taxon>Poales</taxon>
        <taxon>Poaceae</taxon>
        <taxon>BOP clade</taxon>
        <taxon>Pooideae</taxon>
        <taxon>Triticodae</taxon>
        <taxon>Triticeae</taxon>
        <taxon>Triticinae</taxon>
        <taxon>Triticum</taxon>
    </lineage>
</organism>
<evidence type="ECO:0000256" key="21">
    <source>
        <dbReference type="PROSITE-ProRule" id="PRU10141"/>
    </source>
</evidence>
<keyword evidence="6" id="KW-0597">Phosphoprotein</keyword>
<reference evidence="25" key="2">
    <citation type="submission" date="2018-10" db="UniProtKB">
        <authorList>
            <consortium name="EnsemblPlants"/>
        </authorList>
    </citation>
    <scope>IDENTIFICATION</scope>
</reference>
<dbReference type="GO" id="GO:0005886">
    <property type="term" value="C:plasma membrane"/>
    <property type="evidence" value="ECO:0007669"/>
    <property type="project" value="UniProtKB-SubCell"/>
</dbReference>
<sequence>MEFQRNKTMLLAMATSPHLKLVLLAILLASFRQAMAAPPPSLLEEQAGALLAWKATIQSPPAQLQSWGNTTTRPCGWYGIKCGQHRARRQEVVITEIFLRGLRLRARLDALNFTVLHTLTSIRLPFNQIRGPFPPALASSLPNLRHLLLQGNKISGEIPWQIKHLESLVGLVLSENHFFGHIPIEVGYLKKLIRLDFSSSNLTGTIPRSLGNCTKLTILYLDGNQLSGLLPQELGYLVRLQELALSSNKLMGSIPNTLESLINLIRLYLWDNQLSGHIPRELGSLVSLQKLELSGNKLIGPIPNTFGNLTKLTTLHLFDNQLSGHVPRELGYMVNLEELELSENKLMGSIPNTFGNLTNLITLYLSYNQLSMLVPRELGSMVNIESLDLSDNKLMGSIPNSFGNLTKLIVLYLGGNQFSGHVPPEIGSLMDLIDLQFYSNNLFGALPPNLCVGGMLETLAAFDNNLNGPLPSSLASCRSLVRVRLQRNQIEGDISEMGLYPNLVYMDMSSNKLFGQLSYHWGGCHNLTMLRISNNNLTGEIPASMGKLSQLGLLDLSSNKLEGELPSALGNLRKLFNLSLTDNLLHGSIPREFGEMSSLELLDLSSNNLSGSIKDSIEHCLKLRLLKLNHNNFKGNIPSELGLLGNLQDLLDLSDNSFSGAIPRQLSGLVVLDTLNLSHNELNSSIPSSFQSMKSLTSIDASYNELEGPVPESKLFQGASIQLFMHNKMLCGVVKGLPPCSSATHSRRETKGNKILVLVIVPAMISLVLVTVTLMFRHERKKTKETMIDKVTQEKVFSIWSFDGANVFKQIVEATNNFSEMHCVGTGGYGSVYKARLASCEVFAVKKIHMVEDECCVNEQVFNREIEALVQIRHRNIVKLFGYCSSGQGRFLIYEYIERGDLAETPKDNEKAIELDWRRRIHIGLDVVHALAYMHHDCSSPIVHRDITSNNILLDLEFRACISDFGMAKILNIYGENLTRLAGTKGYLAPELAYTENMTEKCDVYNFGVLVLELFMGSHPGDLLSSFSLATKNNVVCLQDLLDSRLALPDAETTREIYCILSVAAQCLESRPSHRPTARRASDELSTVKVHEDHVDYLQAGITFPIL</sequence>
<evidence type="ECO:0000256" key="4">
    <source>
        <dbReference type="ARBA" id="ARBA00022475"/>
    </source>
</evidence>
<dbReference type="Gramene" id="TraesLDM4B03G02224270.1">
    <property type="protein sequence ID" value="TraesLDM4B03G02224270.1"/>
    <property type="gene ID" value="TraesLDM4B03G02224270"/>
</dbReference>
<evidence type="ECO:0000259" key="24">
    <source>
        <dbReference type="PROSITE" id="PS50011"/>
    </source>
</evidence>
<evidence type="ECO:0000256" key="15">
    <source>
        <dbReference type="ARBA" id="ARBA00022989"/>
    </source>
</evidence>
<feature type="transmembrane region" description="Helical" evidence="22">
    <location>
        <begin position="755"/>
        <end position="776"/>
    </location>
</feature>
<dbReference type="AlphaFoldDB" id="A0A3B6IJ05"/>
<dbReference type="KEGG" id="taes:123090512"/>
<dbReference type="PANTHER" id="PTHR48005:SF93">
    <property type="entry name" value="PROTEIN KINASE DOMAIN-CONTAINING PROTEIN"/>
    <property type="match status" value="1"/>
</dbReference>
<keyword evidence="5" id="KW-0723">Serine/threonine-protein kinase</keyword>
<dbReference type="SUPFAM" id="SSF56112">
    <property type="entry name" value="Protein kinase-like (PK-like)"/>
    <property type="match status" value="1"/>
</dbReference>
<evidence type="ECO:0000256" key="6">
    <source>
        <dbReference type="ARBA" id="ARBA00022553"/>
    </source>
</evidence>
<dbReference type="InterPro" id="IPR051420">
    <property type="entry name" value="Ser_Thr_Kinases_DiverseReg"/>
</dbReference>
<keyword evidence="11" id="KW-0677">Repeat</keyword>
<dbReference type="PANTHER" id="PTHR48005">
    <property type="entry name" value="LEUCINE RICH REPEAT KINASE 2"/>
    <property type="match status" value="1"/>
</dbReference>
<proteinExistence type="predicted"/>
<evidence type="ECO:0000256" key="1">
    <source>
        <dbReference type="ARBA" id="ARBA00004162"/>
    </source>
</evidence>
<evidence type="ECO:0000256" key="2">
    <source>
        <dbReference type="ARBA" id="ARBA00004479"/>
    </source>
</evidence>
<comment type="catalytic activity">
    <reaction evidence="20">
        <text>L-seryl-[protein] + ATP = O-phospho-L-seryl-[protein] + ADP + H(+)</text>
        <dbReference type="Rhea" id="RHEA:17989"/>
        <dbReference type="Rhea" id="RHEA-COMP:9863"/>
        <dbReference type="Rhea" id="RHEA-COMP:11604"/>
        <dbReference type="ChEBI" id="CHEBI:15378"/>
        <dbReference type="ChEBI" id="CHEBI:29999"/>
        <dbReference type="ChEBI" id="CHEBI:30616"/>
        <dbReference type="ChEBI" id="CHEBI:83421"/>
        <dbReference type="ChEBI" id="CHEBI:456216"/>
        <dbReference type="EC" id="2.7.11.1"/>
    </reaction>
</comment>
<keyword evidence="7" id="KW-0433">Leucine-rich repeat</keyword>
<dbReference type="RefSeq" id="XP_044367749.1">
    <property type="nucleotide sequence ID" value="XM_044511814.1"/>
</dbReference>
<dbReference type="InterPro" id="IPR032675">
    <property type="entry name" value="LRR_dom_sf"/>
</dbReference>
<evidence type="ECO:0000256" key="12">
    <source>
        <dbReference type="ARBA" id="ARBA00022741"/>
    </source>
</evidence>
<dbReference type="EnsemblPlants" id="TraesCS4B02G009500.1">
    <property type="protein sequence ID" value="TraesCS4B02G009500.1"/>
    <property type="gene ID" value="TraesCS4B02G009500"/>
</dbReference>
<dbReference type="PRINTS" id="PR00019">
    <property type="entry name" value="LEURICHRPT"/>
</dbReference>
<dbReference type="GO" id="GO:0006952">
    <property type="term" value="P:defense response"/>
    <property type="evidence" value="ECO:0007669"/>
    <property type="project" value="UniProtKB-ARBA"/>
</dbReference>
<keyword evidence="15 22" id="KW-1133">Transmembrane helix</keyword>
<evidence type="ECO:0000256" key="14">
    <source>
        <dbReference type="ARBA" id="ARBA00022840"/>
    </source>
</evidence>
<dbReference type="InterPro" id="IPR003591">
    <property type="entry name" value="Leu-rich_rpt_typical-subtyp"/>
</dbReference>
<keyword evidence="17" id="KW-0675">Receptor</keyword>
<feature type="binding site" evidence="21">
    <location>
        <position position="847"/>
    </location>
    <ligand>
        <name>ATP</name>
        <dbReference type="ChEBI" id="CHEBI:30616"/>
    </ligand>
</feature>
<dbReference type="InterPro" id="IPR000719">
    <property type="entry name" value="Prot_kinase_dom"/>
</dbReference>
<evidence type="ECO:0000256" key="8">
    <source>
        <dbReference type="ARBA" id="ARBA00022679"/>
    </source>
</evidence>
<dbReference type="GO" id="GO:0004672">
    <property type="term" value="F:protein kinase activity"/>
    <property type="evidence" value="ECO:0000318"/>
    <property type="project" value="GO_Central"/>
</dbReference>
<dbReference type="STRING" id="4565.A0A3B6IJ05"/>
<dbReference type="InterPro" id="IPR011009">
    <property type="entry name" value="Kinase-like_dom_sf"/>
</dbReference>
<dbReference type="GO" id="GO:0005524">
    <property type="term" value="F:ATP binding"/>
    <property type="evidence" value="ECO:0007669"/>
    <property type="project" value="UniProtKB-UniRule"/>
</dbReference>
<dbReference type="FunFam" id="3.80.10.10:FF:000453">
    <property type="entry name" value="Leucine-rich receptor-like protein kinase family protein"/>
    <property type="match status" value="1"/>
</dbReference>
<keyword evidence="10 23" id="KW-0732">Signal</keyword>
<dbReference type="Pfam" id="PF00069">
    <property type="entry name" value="Pkinase"/>
    <property type="match status" value="1"/>
</dbReference>
<dbReference type="FunFam" id="3.80.10.10:FF:000177">
    <property type="entry name" value="Leucine-rich repeat receptor-like serine/threonine-protein kinase At1g17230"/>
    <property type="match status" value="1"/>
</dbReference>
<dbReference type="Gene3D" id="3.80.10.10">
    <property type="entry name" value="Ribonuclease Inhibitor"/>
    <property type="match status" value="5"/>
</dbReference>
<keyword evidence="16 22" id="KW-0472">Membrane</keyword>
<evidence type="ECO:0000256" key="7">
    <source>
        <dbReference type="ARBA" id="ARBA00022614"/>
    </source>
</evidence>
<evidence type="ECO:0000256" key="9">
    <source>
        <dbReference type="ARBA" id="ARBA00022692"/>
    </source>
</evidence>
<evidence type="ECO:0000256" key="5">
    <source>
        <dbReference type="ARBA" id="ARBA00022527"/>
    </source>
</evidence>
<keyword evidence="18" id="KW-0325">Glycoprotein</keyword>
<comment type="catalytic activity">
    <reaction evidence="19">
        <text>L-threonyl-[protein] + ATP = O-phospho-L-threonyl-[protein] + ADP + H(+)</text>
        <dbReference type="Rhea" id="RHEA:46608"/>
        <dbReference type="Rhea" id="RHEA-COMP:11060"/>
        <dbReference type="Rhea" id="RHEA-COMP:11605"/>
        <dbReference type="ChEBI" id="CHEBI:15378"/>
        <dbReference type="ChEBI" id="CHEBI:30013"/>
        <dbReference type="ChEBI" id="CHEBI:30616"/>
        <dbReference type="ChEBI" id="CHEBI:61977"/>
        <dbReference type="ChEBI" id="CHEBI:456216"/>
        <dbReference type="EC" id="2.7.11.1"/>
    </reaction>
</comment>
<dbReference type="GO" id="GO:0004674">
    <property type="term" value="F:protein serine/threonine kinase activity"/>
    <property type="evidence" value="ECO:0007669"/>
    <property type="project" value="UniProtKB-KW"/>
</dbReference>
<dbReference type="Gramene" id="TraesCS4B03G0013500.1">
    <property type="protein sequence ID" value="TraesCS4B03G0013500.1.CDS"/>
    <property type="gene ID" value="TraesCS4B03G0013500"/>
</dbReference>